<gene>
    <name evidence="3" type="ORF">INT43_007403</name>
</gene>
<feature type="compositionally biased region" description="Polar residues" evidence="1">
    <location>
        <begin position="445"/>
        <end position="505"/>
    </location>
</feature>
<dbReference type="PANTHER" id="PTHR39463:SF1">
    <property type="entry name" value="MEDUSA"/>
    <property type="match status" value="1"/>
</dbReference>
<evidence type="ECO:0000313" key="4">
    <source>
        <dbReference type="Proteomes" id="UP000654370"/>
    </source>
</evidence>
<dbReference type="InterPro" id="IPR055509">
    <property type="entry name" value="DUF7082"/>
</dbReference>
<protein>
    <recommendedName>
        <fullName evidence="2">DUF7082 domain-containing protein</fullName>
    </recommendedName>
</protein>
<feature type="domain" description="DUF7082" evidence="2">
    <location>
        <begin position="266"/>
        <end position="419"/>
    </location>
</feature>
<evidence type="ECO:0000256" key="1">
    <source>
        <dbReference type="SAM" id="MobiDB-lite"/>
    </source>
</evidence>
<feature type="region of interest" description="Disordered" evidence="1">
    <location>
        <begin position="1"/>
        <end position="28"/>
    </location>
</feature>
<name>A0A8H7PZ75_MORIS</name>
<evidence type="ECO:0000313" key="3">
    <source>
        <dbReference type="EMBL" id="KAG2182473.1"/>
    </source>
</evidence>
<feature type="compositionally biased region" description="Polar residues" evidence="1">
    <location>
        <begin position="559"/>
        <end position="569"/>
    </location>
</feature>
<proteinExistence type="predicted"/>
<dbReference type="GO" id="GO:0005634">
    <property type="term" value="C:nucleus"/>
    <property type="evidence" value="ECO:0007669"/>
    <property type="project" value="TreeGrafter"/>
</dbReference>
<dbReference type="EMBL" id="JAEPQZ010000004">
    <property type="protein sequence ID" value="KAG2182473.1"/>
    <property type="molecule type" value="Genomic_DNA"/>
</dbReference>
<dbReference type="Pfam" id="PF23305">
    <property type="entry name" value="DUF7082"/>
    <property type="match status" value="1"/>
</dbReference>
<dbReference type="AlphaFoldDB" id="A0A8H7PZ75"/>
<evidence type="ECO:0000259" key="2">
    <source>
        <dbReference type="Pfam" id="PF23305"/>
    </source>
</evidence>
<feature type="region of interest" description="Disordered" evidence="1">
    <location>
        <begin position="429"/>
        <end position="569"/>
    </location>
</feature>
<dbReference type="OrthoDB" id="1751210at2759"/>
<sequence>MEGNAPIIRLASGFEPRPKNGDNTIADKSPFGNIIQCSPQVGQEGTEVTIALQSSLNDVIFKIAFGNIVVETKQMSNMGVHTMIAAAPDHASTQQTTYSVPISVCAYRGDVALQTWTVGRFNYMDGNDKRRRSSSFNFGNQRDMQDIINKRNSTGSMPTVDFYNNAPYAQMMPGYGNVPYSSDQVSNLYQSYPANDGENIQYQTYGDLLSPTNAQNMTNVNMVGMGDMGTFGGNANMYQSPSLYQNPYNPIGNVAKTRSPRYAVDKINLDIKGDLYTMAQGWTQEEWSNRRRLVQFWREQSGSQITCGFQPVSQNSRLQDSIIISCIFWEQKNECYITSVDCIYLLESLIGVRFSIEEKNRIRRNLEGFRPATVSKSKMDSTEFFKLIMGFPNPKPRNIEKDVKVFKWKVLPYALKKIVAKYTSTAHSVDRRSRSPISHAHKSSDNSASGQGTPSPLMQTNRSPYLMPNYSQPEQNHLSPQSIPEWSRSPSPMHLNTGQSISPTSMEFPGGHAYSSYPTGQPMATKSGPDELQSISPIRDDRSPMQDAYHRQMKEQMMASLSGNPSVPL</sequence>
<dbReference type="PANTHER" id="PTHR39463">
    <property type="entry name" value="MEDUSA"/>
    <property type="match status" value="1"/>
</dbReference>
<dbReference type="Proteomes" id="UP000654370">
    <property type="component" value="Unassembled WGS sequence"/>
</dbReference>
<reference evidence="3" key="1">
    <citation type="submission" date="2020-12" db="EMBL/GenBank/DDBJ databases">
        <title>Metabolic potential, ecology and presence of endohyphal bacteria is reflected in genomic diversity of Mucoromycotina.</title>
        <authorList>
            <person name="Muszewska A."/>
            <person name="Okrasinska A."/>
            <person name="Steczkiewicz K."/>
            <person name="Drgas O."/>
            <person name="Orlowska M."/>
            <person name="Perlinska-Lenart U."/>
            <person name="Aleksandrzak-Piekarczyk T."/>
            <person name="Szatraj K."/>
            <person name="Zielenkiewicz U."/>
            <person name="Pilsyk S."/>
            <person name="Malc E."/>
            <person name="Mieczkowski P."/>
            <person name="Kruszewska J.S."/>
            <person name="Biernat P."/>
            <person name="Pawlowska J."/>
        </authorList>
    </citation>
    <scope>NUCLEOTIDE SEQUENCE</scope>
    <source>
        <strain evidence="3">WA0000067209</strain>
    </source>
</reference>
<comment type="caution">
    <text evidence="3">The sequence shown here is derived from an EMBL/GenBank/DDBJ whole genome shotgun (WGS) entry which is preliminary data.</text>
</comment>
<organism evidence="3 4">
    <name type="scientific">Mortierella isabellina</name>
    <name type="common">Filamentous fungus</name>
    <name type="synonym">Umbelopsis isabellina</name>
    <dbReference type="NCBI Taxonomy" id="91625"/>
    <lineage>
        <taxon>Eukaryota</taxon>
        <taxon>Fungi</taxon>
        <taxon>Fungi incertae sedis</taxon>
        <taxon>Mucoromycota</taxon>
        <taxon>Mucoromycotina</taxon>
        <taxon>Umbelopsidomycetes</taxon>
        <taxon>Umbelopsidales</taxon>
        <taxon>Umbelopsidaceae</taxon>
        <taxon>Umbelopsis</taxon>
    </lineage>
</organism>
<accession>A0A8H7PZ75</accession>
<feature type="compositionally biased region" description="Basic and acidic residues" evidence="1">
    <location>
        <begin position="538"/>
        <end position="554"/>
    </location>
</feature>
<keyword evidence="4" id="KW-1185">Reference proteome</keyword>